<dbReference type="Proteomes" id="UP001476798">
    <property type="component" value="Unassembled WGS sequence"/>
</dbReference>
<protein>
    <submittedName>
        <fullName evidence="1">Uncharacterized protein</fullName>
    </submittedName>
</protein>
<gene>
    <name evidence="1" type="ORF">GOODEAATRI_020645</name>
</gene>
<sequence length="144" mass="16773">MVLRLYYLTRLHSSVKWLPCVVNALLKHCSKHFFFTWFHLHQSYTQTLIHKSVGDLHLSAIPKGMALSPIDMFQGEAGINPTIDCKMTPLPTYLQPSNMVCGNHQTELMTLMNAFFLPLFHKVRFVKTTTRVWYTLTFQQLNRT</sequence>
<comment type="caution">
    <text evidence="1">The sequence shown here is derived from an EMBL/GenBank/DDBJ whole genome shotgun (WGS) entry which is preliminary data.</text>
</comment>
<evidence type="ECO:0000313" key="2">
    <source>
        <dbReference type="Proteomes" id="UP001476798"/>
    </source>
</evidence>
<name>A0ABV0N326_9TELE</name>
<dbReference type="EMBL" id="JAHRIO010021932">
    <property type="protein sequence ID" value="MEQ2165770.1"/>
    <property type="molecule type" value="Genomic_DNA"/>
</dbReference>
<keyword evidence="2" id="KW-1185">Reference proteome</keyword>
<accession>A0ABV0N326</accession>
<proteinExistence type="predicted"/>
<reference evidence="1 2" key="1">
    <citation type="submission" date="2021-06" db="EMBL/GenBank/DDBJ databases">
        <authorList>
            <person name="Palmer J.M."/>
        </authorList>
    </citation>
    <scope>NUCLEOTIDE SEQUENCE [LARGE SCALE GENOMIC DNA]</scope>
    <source>
        <strain evidence="1 2">GA_2019</strain>
        <tissue evidence="1">Muscle</tissue>
    </source>
</reference>
<evidence type="ECO:0000313" key="1">
    <source>
        <dbReference type="EMBL" id="MEQ2165770.1"/>
    </source>
</evidence>
<organism evidence="1 2">
    <name type="scientific">Goodea atripinnis</name>
    <dbReference type="NCBI Taxonomy" id="208336"/>
    <lineage>
        <taxon>Eukaryota</taxon>
        <taxon>Metazoa</taxon>
        <taxon>Chordata</taxon>
        <taxon>Craniata</taxon>
        <taxon>Vertebrata</taxon>
        <taxon>Euteleostomi</taxon>
        <taxon>Actinopterygii</taxon>
        <taxon>Neopterygii</taxon>
        <taxon>Teleostei</taxon>
        <taxon>Neoteleostei</taxon>
        <taxon>Acanthomorphata</taxon>
        <taxon>Ovalentaria</taxon>
        <taxon>Atherinomorphae</taxon>
        <taxon>Cyprinodontiformes</taxon>
        <taxon>Goodeidae</taxon>
        <taxon>Goodea</taxon>
    </lineage>
</organism>